<feature type="region of interest" description="Disordered" evidence="1">
    <location>
        <begin position="1"/>
        <end position="23"/>
    </location>
</feature>
<dbReference type="EMBL" id="CM010722">
    <property type="protein sequence ID" value="RZC73608.1"/>
    <property type="molecule type" value="Genomic_DNA"/>
</dbReference>
<keyword evidence="3" id="KW-1185">Reference proteome</keyword>
<dbReference type="AlphaFoldDB" id="A0A4Y7KND6"/>
<evidence type="ECO:0000256" key="1">
    <source>
        <dbReference type="SAM" id="MobiDB-lite"/>
    </source>
</evidence>
<reference evidence="2 3" key="1">
    <citation type="journal article" date="2018" name="Science">
        <title>The opium poppy genome and morphinan production.</title>
        <authorList>
            <person name="Guo L."/>
            <person name="Winzer T."/>
            <person name="Yang X."/>
            <person name="Li Y."/>
            <person name="Ning Z."/>
            <person name="He Z."/>
            <person name="Teodor R."/>
            <person name="Lu Y."/>
            <person name="Bowser T.A."/>
            <person name="Graham I.A."/>
            <person name="Ye K."/>
        </authorList>
    </citation>
    <scope>NUCLEOTIDE SEQUENCE [LARGE SCALE GENOMIC DNA]</scope>
    <source>
        <strain evidence="3">cv. HN1</strain>
        <tissue evidence="2">Leaves</tissue>
    </source>
</reference>
<feature type="compositionally biased region" description="Basic and acidic residues" evidence="1">
    <location>
        <begin position="138"/>
        <end position="148"/>
    </location>
</feature>
<sequence>MGINSNTHRLPITKSKSDNGNQSEKLLSNISSVIGSEVASGGSVSAQSTRRVANNVRGLNGDDNIARGKNRSNHSAERGIKSVTETANLNFASSNPSTRFGEHEWRFGKEQEGAKAIPVFSFQSIPATTNRVSQRREGESRVRFKEMARSNNTRSCIGPNGGNPSASKNPKRTLEVRDECCYSIGFRSKQP</sequence>
<proteinExistence type="predicted"/>
<accession>A0A4Y7KND6</accession>
<organism evidence="2 3">
    <name type="scientific">Papaver somniferum</name>
    <name type="common">Opium poppy</name>
    <dbReference type="NCBI Taxonomy" id="3469"/>
    <lineage>
        <taxon>Eukaryota</taxon>
        <taxon>Viridiplantae</taxon>
        <taxon>Streptophyta</taxon>
        <taxon>Embryophyta</taxon>
        <taxon>Tracheophyta</taxon>
        <taxon>Spermatophyta</taxon>
        <taxon>Magnoliopsida</taxon>
        <taxon>Ranunculales</taxon>
        <taxon>Papaveraceae</taxon>
        <taxon>Papaveroideae</taxon>
        <taxon>Papaver</taxon>
    </lineage>
</organism>
<dbReference type="Proteomes" id="UP000316621">
    <property type="component" value="Chromosome 8"/>
</dbReference>
<dbReference type="Gramene" id="RZC73608">
    <property type="protein sequence ID" value="RZC73608"/>
    <property type="gene ID" value="C5167_049084"/>
</dbReference>
<name>A0A4Y7KND6_PAPSO</name>
<gene>
    <name evidence="2" type="ORF">C5167_049084</name>
</gene>
<feature type="region of interest" description="Disordered" evidence="1">
    <location>
        <begin position="54"/>
        <end position="76"/>
    </location>
</feature>
<evidence type="ECO:0000313" key="3">
    <source>
        <dbReference type="Proteomes" id="UP000316621"/>
    </source>
</evidence>
<evidence type="ECO:0000313" key="2">
    <source>
        <dbReference type="EMBL" id="RZC73608.1"/>
    </source>
</evidence>
<feature type="region of interest" description="Disordered" evidence="1">
    <location>
        <begin position="138"/>
        <end position="172"/>
    </location>
</feature>
<protein>
    <submittedName>
        <fullName evidence="2">Uncharacterized protein</fullName>
    </submittedName>
</protein>